<feature type="transmembrane region" description="Helical" evidence="1">
    <location>
        <begin position="12"/>
        <end position="33"/>
    </location>
</feature>
<gene>
    <name evidence="2" type="ORF">NUU61_009309</name>
</gene>
<dbReference type="EMBL" id="JAPMSZ010000011">
    <property type="protein sequence ID" value="KAJ5084730.1"/>
    <property type="molecule type" value="Genomic_DNA"/>
</dbReference>
<dbReference type="RefSeq" id="XP_056508127.1">
    <property type="nucleotide sequence ID" value="XM_056659834.1"/>
</dbReference>
<accession>A0A9W9EN08</accession>
<evidence type="ECO:0000256" key="1">
    <source>
        <dbReference type="SAM" id="Phobius"/>
    </source>
</evidence>
<organism evidence="2 3">
    <name type="scientific">Penicillium alfredii</name>
    <dbReference type="NCBI Taxonomy" id="1506179"/>
    <lineage>
        <taxon>Eukaryota</taxon>
        <taxon>Fungi</taxon>
        <taxon>Dikarya</taxon>
        <taxon>Ascomycota</taxon>
        <taxon>Pezizomycotina</taxon>
        <taxon>Eurotiomycetes</taxon>
        <taxon>Eurotiomycetidae</taxon>
        <taxon>Eurotiales</taxon>
        <taxon>Aspergillaceae</taxon>
        <taxon>Penicillium</taxon>
    </lineage>
</organism>
<dbReference type="Proteomes" id="UP001141434">
    <property type="component" value="Unassembled WGS sequence"/>
</dbReference>
<reference evidence="2" key="1">
    <citation type="submission" date="2022-11" db="EMBL/GenBank/DDBJ databases">
        <authorList>
            <person name="Petersen C."/>
        </authorList>
    </citation>
    <scope>NUCLEOTIDE SEQUENCE</scope>
    <source>
        <strain evidence="2">IBT 34128</strain>
    </source>
</reference>
<evidence type="ECO:0000313" key="3">
    <source>
        <dbReference type="Proteomes" id="UP001141434"/>
    </source>
</evidence>
<dbReference type="AlphaFoldDB" id="A0A9W9EN08"/>
<dbReference type="GeneID" id="81399003"/>
<feature type="transmembrane region" description="Helical" evidence="1">
    <location>
        <begin position="45"/>
        <end position="66"/>
    </location>
</feature>
<comment type="caution">
    <text evidence="2">The sequence shown here is derived from an EMBL/GenBank/DDBJ whole genome shotgun (WGS) entry which is preliminary data.</text>
</comment>
<keyword evidence="1" id="KW-0472">Membrane</keyword>
<evidence type="ECO:0000313" key="2">
    <source>
        <dbReference type="EMBL" id="KAJ5084730.1"/>
    </source>
</evidence>
<keyword evidence="3" id="KW-1185">Reference proteome</keyword>
<sequence length="95" mass="10590">MPGRAPDWALLAVGFGFIGFALAGISGIALSYLMDCYRDIIGDALVGVIFMRNIFVIVLFALTPWVEVQFLVLQYQESQYTQLKRGEPRMEQTAA</sequence>
<protein>
    <submittedName>
        <fullName evidence="2">Uncharacterized protein</fullName>
    </submittedName>
</protein>
<keyword evidence="1" id="KW-1133">Transmembrane helix</keyword>
<reference evidence="2" key="2">
    <citation type="journal article" date="2023" name="IMA Fungus">
        <title>Comparative genomic study of the Penicillium genus elucidates a diverse pangenome and 15 lateral gene transfer events.</title>
        <authorList>
            <person name="Petersen C."/>
            <person name="Sorensen T."/>
            <person name="Nielsen M.R."/>
            <person name="Sondergaard T.E."/>
            <person name="Sorensen J.L."/>
            <person name="Fitzpatrick D.A."/>
            <person name="Frisvad J.C."/>
            <person name="Nielsen K.L."/>
        </authorList>
    </citation>
    <scope>NUCLEOTIDE SEQUENCE</scope>
    <source>
        <strain evidence="2">IBT 34128</strain>
    </source>
</reference>
<dbReference type="OrthoDB" id="5215911at2759"/>
<proteinExistence type="predicted"/>
<name>A0A9W9EN08_9EURO</name>
<keyword evidence="1" id="KW-0812">Transmembrane</keyword>